<dbReference type="Proteomes" id="UP000254841">
    <property type="component" value="Unassembled WGS sequence"/>
</dbReference>
<dbReference type="AlphaFoldDB" id="A0A377J534"/>
<name>A0A377J534_9HELI</name>
<feature type="region of interest" description="Disordered" evidence="1">
    <location>
        <begin position="48"/>
        <end position="105"/>
    </location>
</feature>
<dbReference type="InterPro" id="IPR020889">
    <property type="entry name" value="LipoPS_assembly_LptD"/>
</dbReference>
<dbReference type="PANTHER" id="PTHR30189:SF1">
    <property type="entry name" value="LPS-ASSEMBLY PROTEIN LPTD"/>
    <property type="match status" value="1"/>
</dbReference>
<proteinExistence type="inferred from homology"/>
<protein>
    <submittedName>
        <fullName evidence="3">Organic solvent tolerance protein</fullName>
    </submittedName>
</protein>
<dbReference type="OrthoDB" id="9760225at2"/>
<sequence>MCKPSPKDIAKGTRYNALSTGLCAFACLQLLCATLIAQPLESTFEKVDSSTAQKTHNEAPKAQSLESTHQADPSLESSNPPKKQAKSQKSKQTTPKANTQKEGIAQYNKDNQKVFELLANSLHSEQNTIHAIGDAILINQELYVLADTIRYDIQERQVQASGDVRIYRDGNLLVRTKETHFSLDDKYGIIEPLYLQDTESGLWVSSARATTQDTFYTFKKAVLSGCAVPSPIWRMEASSGSYSDSKKIVSLWNPRVYIGDVPIFYFPYFSVSTNMSRKTGLLMPSFVTSSTEGFAFFLPYYIAPKTNWDITLTPQVRTERGIGGLIEFRALDSGLDRTYAELGYLYNFDEYMQRFNLKNQQIYGLRLYHLGNRPLQKYFKLNSELDNGIYLNLVHMNDLDYYRLRQINKRVYDTTYTSKANAFIQTQKHYLGLNFKYFLNLAKLDNTTTFQSVPNFQYHKYMDSLFFKELMYAIDYQFKNTTRQTGYGYIENGVRIPVGLQFSLFKQYLSLGIWNEFYAENLFLTKTQNSYIPSNDDTNKNGNIFSANYSISLNSDLSKSYNKFFHTIQFEALFSGPYLFYHNGLLSQATGDQAAQIRKKSIDLREQFGAAADYLNKFPIESPSGTIYFYDDIWDPSGISAYTIVNQTLDLKLSQYFLTSTGRNIVDWKIFQRLNFDELAYALKSSHIDSSVIAKRPLENKFSFSPIAGLNFSASFFYSFYAKRMSELALATSFSRGAFSASASYFFKDKQAYDFLSNTILSQTGAQYLRANVSHDFGVFAFSASAGYDIEKNTLLDWDIGLYKNIRCFGIGLKFVNRRRPILTNDINNPFYVQQDYFVRLIFNFAPLTSTGLTTRF</sequence>
<reference evidence="3 4" key="1">
    <citation type="submission" date="2018-06" db="EMBL/GenBank/DDBJ databases">
        <authorList>
            <consortium name="Pathogen Informatics"/>
            <person name="Doyle S."/>
        </authorList>
    </citation>
    <scope>NUCLEOTIDE SEQUENCE [LARGE SCALE GENOMIC DNA]</scope>
    <source>
        <strain evidence="3 4">NCTC12410</strain>
    </source>
</reference>
<dbReference type="InterPro" id="IPR050218">
    <property type="entry name" value="LptD"/>
</dbReference>
<dbReference type="GO" id="GO:0009279">
    <property type="term" value="C:cell outer membrane"/>
    <property type="evidence" value="ECO:0007669"/>
    <property type="project" value="InterPro"/>
</dbReference>
<accession>A0A377J534</accession>
<dbReference type="GO" id="GO:0015920">
    <property type="term" value="P:lipopolysaccharide transport"/>
    <property type="evidence" value="ECO:0007669"/>
    <property type="project" value="InterPro"/>
</dbReference>
<feature type="compositionally biased region" description="Polar residues" evidence="1">
    <location>
        <begin position="64"/>
        <end position="79"/>
    </location>
</feature>
<dbReference type="GO" id="GO:1990351">
    <property type="term" value="C:transporter complex"/>
    <property type="evidence" value="ECO:0007669"/>
    <property type="project" value="TreeGrafter"/>
</dbReference>
<evidence type="ECO:0000313" key="4">
    <source>
        <dbReference type="Proteomes" id="UP000254841"/>
    </source>
</evidence>
<organism evidence="3 4">
    <name type="scientific">Helicobacter canis</name>
    <dbReference type="NCBI Taxonomy" id="29419"/>
    <lineage>
        <taxon>Bacteria</taxon>
        <taxon>Pseudomonadati</taxon>
        <taxon>Campylobacterota</taxon>
        <taxon>Epsilonproteobacteria</taxon>
        <taxon>Campylobacterales</taxon>
        <taxon>Helicobacteraceae</taxon>
        <taxon>Helicobacter</taxon>
    </lineage>
</organism>
<feature type="chain" id="PRO_5039928118" evidence="2">
    <location>
        <begin position="38"/>
        <end position="857"/>
    </location>
</feature>
<dbReference type="GO" id="GO:0043165">
    <property type="term" value="P:Gram-negative-bacterium-type cell outer membrane assembly"/>
    <property type="evidence" value="ECO:0007669"/>
    <property type="project" value="InterPro"/>
</dbReference>
<feature type="signal peptide" evidence="2">
    <location>
        <begin position="1"/>
        <end position="37"/>
    </location>
</feature>
<gene>
    <name evidence="3" type="primary">lptD</name>
    <name evidence="3" type="ORF">NCTC12410_01199</name>
</gene>
<evidence type="ECO:0000256" key="1">
    <source>
        <dbReference type="SAM" id="MobiDB-lite"/>
    </source>
</evidence>
<dbReference type="RefSeq" id="WP_115011615.1">
    <property type="nucleotide sequence ID" value="NZ_UGHV01000001.1"/>
</dbReference>
<dbReference type="PANTHER" id="PTHR30189">
    <property type="entry name" value="LPS-ASSEMBLY PROTEIN"/>
    <property type="match status" value="1"/>
</dbReference>
<dbReference type="HAMAP" id="MF_01411">
    <property type="entry name" value="LPS_assembly_LptD"/>
    <property type="match status" value="1"/>
</dbReference>
<evidence type="ECO:0000313" key="3">
    <source>
        <dbReference type="EMBL" id="STO97374.1"/>
    </source>
</evidence>
<keyword evidence="2" id="KW-0732">Signal</keyword>
<evidence type="ECO:0000256" key="2">
    <source>
        <dbReference type="SAM" id="SignalP"/>
    </source>
</evidence>
<dbReference type="EMBL" id="UGHV01000001">
    <property type="protein sequence ID" value="STO97374.1"/>
    <property type="molecule type" value="Genomic_DNA"/>
</dbReference>